<dbReference type="Proteomes" id="UP000002943">
    <property type="component" value="Unassembled WGS sequence"/>
</dbReference>
<feature type="domain" description="Cytochrome c" evidence="7">
    <location>
        <begin position="30"/>
        <end position="111"/>
    </location>
</feature>
<dbReference type="RefSeq" id="WP_009601971.1">
    <property type="nucleotide sequence ID" value="NZ_AEIU01000081.1"/>
</dbReference>
<comment type="caution">
    <text evidence="8">The sequence shown here is derived from an EMBL/GenBank/DDBJ whole genome shotgun (WGS) entry which is preliminary data.</text>
</comment>
<dbReference type="GO" id="GO:0020037">
    <property type="term" value="F:heme binding"/>
    <property type="evidence" value="ECO:0007669"/>
    <property type="project" value="InterPro"/>
</dbReference>
<dbReference type="eggNOG" id="COG2863">
    <property type="taxonomic scope" value="Bacteria"/>
</dbReference>
<evidence type="ECO:0000256" key="3">
    <source>
        <dbReference type="ARBA" id="ARBA00022723"/>
    </source>
</evidence>
<keyword evidence="3 6" id="KW-0479">Metal-binding</keyword>
<keyword evidence="5 6" id="KW-0408">Iron</keyword>
<evidence type="ECO:0000259" key="7">
    <source>
        <dbReference type="PROSITE" id="PS51007"/>
    </source>
</evidence>
<evidence type="ECO:0000313" key="8">
    <source>
        <dbReference type="EMBL" id="EFP96108.1"/>
    </source>
</evidence>
<keyword evidence="1" id="KW-0813">Transport</keyword>
<evidence type="ECO:0000256" key="6">
    <source>
        <dbReference type="PROSITE-ProRule" id="PRU00433"/>
    </source>
</evidence>
<reference evidence="8 9" key="1">
    <citation type="journal article" date="2012" name="Int. J. Syst. Evol. Microbiol.">
        <title>Vibrio caribbeanicus sp. nov., isolated from the marine sponge Scleritoderma cyanea.</title>
        <authorList>
            <person name="Hoffmann M."/>
            <person name="Monday S.R."/>
            <person name="Allard M.W."/>
            <person name="Strain E.A."/>
            <person name="Whittaker P."/>
            <person name="Naum M."/>
            <person name="McCarthy P.J."/>
            <person name="Lopez J.V."/>
            <person name="Fischer M."/>
            <person name="Brown E.W."/>
        </authorList>
    </citation>
    <scope>NUCLEOTIDE SEQUENCE [LARGE SCALE GENOMIC DNA]</scope>
    <source>
        <strain evidence="8 9">ATCC BAA-2122</strain>
    </source>
</reference>
<dbReference type="PANTHER" id="PTHR33751:SF9">
    <property type="entry name" value="CYTOCHROME C4"/>
    <property type="match status" value="1"/>
</dbReference>
<dbReference type="Pfam" id="PF00034">
    <property type="entry name" value="Cytochrom_C"/>
    <property type="match status" value="1"/>
</dbReference>
<dbReference type="PROSITE" id="PS51007">
    <property type="entry name" value="CYTC"/>
    <property type="match status" value="1"/>
</dbReference>
<keyword evidence="2 6" id="KW-0349">Heme</keyword>
<dbReference type="InterPro" id="IPR050597">
    <property type="entry name" value="Cytochrome_c_Oxidase_Subunit"/>
</dbReference>
<keyword evidence="4" id="KW-0249">Electron transport</keyword>
<dbReference type="GO" id="GO:0009055">
    <property type="term" value="F:electron transfer activity"/>
    <property type="evidence" value="ECO:0007669"/>
    <property type="project" value="InterPro"/>
</dbReference>
<protein>
    <submittedName>
        <fullName evidence="8">Cytochrome c553</fullName>
    </submittedName>
</protein>
<dbReference type="GO" id="GO:0046872">
    <property type="term" value="F:metal ion binding"/>
    <property type="evidence" value="ECO:0007669"/>
    <property type="project" value="UniProtKB-KW"/>
</dbReference>
<name>E3BLM6_9VIBR</name>
<proteinExistence type="predicted"/>
<organism evidence="8 9">
    <name type="scientific">Vibrio caribbeanicus ATCC BAA-2122</name>
    <dbReference type="NCBI Taxonomy" id="796620"/>
    <lineage>
        <taxon>Bacteria</taxon>
        <taxon>Pseudomonadati</taxon>
        <taxon>Pseudomonadota</taxon>
        <taxon>Gammaproteobacteria</taxon>
        <taxon>Vibrionales</taxon>
        <taxon>Vibrionaceae</taxon>
        <taxon>Vibrio</taxon>
    </lineage>
</organism>
<dbReference type="STRING" id="796620.VIBC2010_14534"/>
<gene>
    <name evidence="8" type="ORF">VIBC2010_14534</name>
</gene>
<dbReference type="InterPro" id="IPR009056">
    <property type="entry name" value="Cyt_c-like_dom"/>
</dbReference>
<dbReference type="SUPFAM" id="SSF46626">
    <property type="entry name" value="Cytochrome c"/>
    <property type="match status" value="1"/>
</dbReference>
<accession>E3BLM6</accession>
<sequence>MEFNLKQRSIVNLFFCLLPFVYISNCYASGNIEKGKARSGVCSACHGENGVAVIPGYPNLRGQSEQYLAEALTAYKNKQREGRLASIMQVQASLLSEQDIKDLAAYYASLDD</sequence>
<dbReference type="EMBL" id="AEIU01000081">
    <property type="protein sequence ID" value="EFP96108.1"/>
    <property type="molecule type" value="Genomic_DNA"/>
</dbReference>
<evidence type="ECO:0000256" key="4">
    <source>
        <dbReference type="ARBA" id="ARBA00022982"/>
    </source>
</evidence>
<evidence type="ECO:0000256" key="5">
    <source>
        <dbReference type="ARBA" id="ARBA00023004"/>
    </source>
</evidence>
<dbReference type="PANTHER" id="PTHR33751">
    <property type="entry name" value="CBB3-TYPE CYTOCHROME C OXIDASE SUBUNIT FIXP"/>
    <property type="match status" value="1"/>
</dbReference>
<dbReference type="AlphaFoldDB" id="E3BLM6"/>
<keyword evidence="9" id="KW-1185">Reference proteome</keyword>
<dbReference type="Gene3D" id="1.10.760.10">
    <property type="entry name" value="Cytochrome c-like domain"/>
    <property type="match status" value="1"/>
</dbReference>
<evidence type="ECO:0000313" key="9">
    <source>
        <dbReference type="Proteomes" id="UP000002943"/>
    </source>
</evidence>
<evidence type="ECO:0000256" key="1">
    <source>
        <dbReference type="ARBA" id="ARBA00022448"/>
    </source>
</evidence>
<evidence type="ECO:0000256" key="2">
    <source>
        <dbReference type="ARBA" id="ARBA00022617"/>
    </source>
</evidence>
<dbReference type="InterPro" id="IPR036909">
    <property type="entry name" value="Cyt_c-like_dom_sf"/>
</dbReference>
<dbReference type="OrthoDB" id="9796421at2"/>